<feature type="region of interest" description="Disordered" evidence="1">
    <location>
        <begin position="337"/>
        <end position="413"/>
    </location>
</feature>
<dbReference type="GeneID" id="37023235"/>
<evidence type="ECO:0000313" key="3">
    <source>
        <dbReference type="Proteomes" id="UP000245771"/>
    </source>
</evidence>
<dbReference type="InParanoid" id="A0A316VEJ8"/>
<dbReference type="Proteomes" id="UP000245771">
    <property type="component" value="Unassembled WGS sequence"/>
</dbReference>
<reference evidence="2 3" key="1">
    <citation type="journal article" date="2018" name="Mol. Biol. Evol.">
        <title>Broad Genomic Sampling Reveals a Smut Pathogenic Ancestry of the Fungal Clade Ustilaginomycotina.</title>
        <authorList>
            <person name="Kijpornyongpan T."/>
            <person name="Mondo S.J."/>
            <person name="Barry K."/>
            <person name="Sandor L."/>
            <person name="Lee J."/>
            <person name="Lipzen A."/>
            <person name="Pangilinan J."/>
            <person name="LaButti K."/>
            <person name="Hainaut M."/>
            <person name="Henrissat B."/>
            <person name="Grigoriev I.V."/>
            <person name="Spatafora J.W."/>
            <person name="Aime M.C."/>
        </authorList>
    </citation>
    <scope>NUCLEOTIDE SEQUENCE [LARGE SCALE GENOMIC DNA]</scope>
    <source>
        <strain evidence="2 3">MCA 3882</strain>
    </source>
</reference>
<organism evidence="2 3">
    <name type="scientific">Meira miltonrushii</name>
    <dbReference type="NCBI Taxonomy" id="1280837"/>
    <lineage>
        <taxon>Eukaryota</taxon>
        <taxon>Fungi</taxon>
        <taxon>Dikarya</taxon>
        <taxon>Basidiomycota</taxon>
        <taxon>Ustilaginomycotina</taxon>
        <taxon>Exobasidiomycetes</taxon>
        <taxon>Exobasidiales</taxon>
        <taxon>Brachybasidiaceae</taxon>
        <taxon>Meira</taxon>
    </lineage>
</organism>
<dbReference type="RefSeq" id="XP_025354207.1">
    <property type="nucleotide sequence ID" value="XM_025501454.1"/>
</dbReference>
<proteinExistence type="predicted"/>
<feature type="region of interest" description="Disordered" evidence="1">
    <location>
        <begin position="203"/>
        <end position="283"/>
    </location>
</feature>
<feature type="compositionally biased region" description="Polar residues" evidence="1">
    <location>
        <begin position="269"/>
        <end position="283"/>
    </location>
</feature>
<feature type="compositionally biased region" description="Pro residues" evidence="1">
    <location>
        <begin position="372"/>
        <end position="382"/>
    </location>
</feature>
<dbReference type="EMBL" id="KZ819604">
    <property type="protein sequence ID" value="PWN33905.1"/>
    <property type="molecule type" value="Genomic_DNA"/>
</dbReference>
<feature type="region of interest" description="Disordered" evidence="1">
    <location>
        <begin position="84"/>
        <end position="104"/>
    </location>
</feature>
<dbReference type="AlphaFoldDB" id="A0A316VEJ8"/>
<gene>
    <name evidence="2" type="ORF">FA14DRAFT_185399</name>
</gene>
<evidence type="ECO:0000313" key="2">
    <source>
        <dbReference type="EMBL" id="PWN33905.1"/>
    </source>
</evidence>
<name>A0A316VEJ8_9BASI</name>
<feature type="compositionally biased region" description="Acidic residues" evidence="1">
    <location>
        <begin position="404"/>
        <end position="413"/>
    </location>
</feature>
<keyword evidence="3" id="KW-1185">Reference proteome</keyword>
<evidence type="ECO:0000256" key="1">
    <source>
        <dbReference type="SAM" id="MobiDB-lite"/>
    </source>
</evidence>
<feature type="region of interest" description="Disordered" evidence="1">
    <location>
        <begin position="16"/>
        <end position="37"/>
    </location>
</feature>
<sequence length="413" mass="46416">MLRFQDVIRDLDKSEFNLGAPRQRDAGSSQQHKRPSYIDIPESFLELGDLERQSNSTNHHDRDIPTSPFAKVRANFSRMNPFKEDSTIRRATSRSMSRRSSKETIASNKTFDFSSLSLSSSKRSKARMSVNDAHPNSKYGSHLHVPESFNSEKYADETLGIASWRLGAVPSEEFWAAEEAIMILDMNNKGKFDHQSFNRSYDARLSQSNVPKARRQDFHLPRRPRTMSSPPRAPKGRLNGKRADNLPPISSSPTEEEIAKYSPERKPVSQGSPKSTWTCSTTEDNIPPSPFLYSMRGSSSSSATTAEWSEISSLGFDDAIHTVDIAPFSEKLRQCRMRLPSIGEQTFTGPPPPDRTRRPKTSSRLSRSSNTIPPPRFPPPTLELPSTPIIDESPYCQIPSSPPLEDEDSDPIF</sequence>
<protein>
    <submittedName>
        <fullName evidence="2">Uncharacterized protein</fullName>
    </submittedName>
</protein>
<feature type="compositionally biased region" description="Basic and acidic residues" evidence="1">
    <location>
        <begin position="257"/>
        <end position="267"/>
    </location>
</feature>
<dbReference type="OrthoDB" id="10391394at2759"/>
<accession>A0A316VEJ8</accession>